<dbReference type="Gene3D" id="1.10.3060.10">
    <property type="entry name" value="Helical scaffold and wing domains of SecA"/>
    <property type="match status" value="1"/>
</dbReference>
<keyword evidence="9 13" id="KW-0653">Protein transport</keyword>
<dbReference type="FunFam" id="3.40.50.300:FF:000694">
    <property type="entry name" value="Preprotein translocase subunit SecA"/>
    <property type="match status" value="1"/>
</dbReference>
<protein>
    <recommendedName>
        <fullName evidence="13 14">Protein translocase subunit SecA</fullName>
        <ecNumber evidence="13">7.4.2.8</ecNumber>
    </recommendedName>
</protein>
<dbReference type="FunFam" id="3.40.50.300:FF:000246">
    <property type="entry name" value="Preprotein translocase subunit SecA"/>
    <property type="match status" value="1"/>
</dbReference>
<dbReference type="PRINTS" id="PR00906">
    <property type="entry name" value="SECA"/>
</dbReference>
<dbReference type="InterPro" id="IPR014018">
    <property type="entry name" value="SecA_motor_DEAD"/>
</dbReference>
<evidence type="ECO:0000256" key="11">
    <source>
        <dbReference type="ARBA" id="ARBA00023010"/>
    </source>
</evidence>
<dbReference type="GO" id="GO:0005886">
    <property type="term" value="C:plasma membrane"/>
    <property type="evidence" value="ECO:0007669"/>
    <property type="project" value="UniProtKB-SubCell"/>
</dbReference>
<dbReference type="CDD" id="cd18803">
    <property type="entry name" value="SF2_C_secA"/>
    <property type="match status" value="1"/>
</dbReference>
<feature type="domain" description="Helicase ATP-binding" evidence="16">
    <location>
        <begin position="179"/>
        <end position="338"/>
    </location>
</feature>
<dbReference type="GO" id="GO:0017038">
    <property type="term" value="P:protein import"/>
    <property type="evidence" value="ECO:0007669"/>
    <property type="project" value="InterPro"/>
</dbReference>
<comment type="catalytic activity">
    <reaction evidence="13">
        <text>ATP + H2O + cellular proteinSide 1 = ADP + phosphate + cellular proteinSide 2.</text>
        <dbReference type="EC" id="7.4.2.8"/>
    </reaction>
</comment>
<name>A0A2K1DVQ7_9FLAO</name>
<dbReference type="EC" id="7.4.2.8" evidence="13"/>
<comment type="subcellular location">
    <subcellularLocation>
        <location evidence="13">Cell membrane</location>
        <topology evidence="13">Peripheral membrane protein</topology>
        <orientation evidence="13">Cytoplasmic side</orientation>
    </subcellularLocation>
    <subcellularLocation>
        <location evidence="1 13">Cytoplasm</location>
    </subcellularLocation>
    <text evidence="13">Distribution is 50-50.</text>
</comment>
<feature type="region of interest" description="Disordered" evidence="15">
    <location>
        <begin position="1033"/>
        <end position="1068"/>
    </location>
</feature>
<keyword evidence="11 13" id="KW-0811">Translocation</keyword>
<comment type="subunit">
    <text evidence="13">Monomer and homodimer. Part of the essential Sec protein translocation apparatus which comprises SecA, SecYEG and auxiliary proteins SecDF. Other proteins may also be involved.</text>
</comment>
<keyword evidence="5 13" id="KW-0963">Cytoplasm</keyword>
<dbReference type="InterPro" id="IPR001650">
    <property type="entry name" value="Helicase_C-like"/>
</dbReference>
<gene>
    <name evidence="13 19" type="primary">secA</name>
    <name evidence="19" type="ORF">C1T31_13560</name>
</gene>
<feature type="binding site" evidence="13">
    <location>
        <begin position="195"/>
        <end position="199"/>
    </location>
    <ligand>
        <name>ATP</name>
        <dbReference type="ChEBI" id="CHEBI:30616"/>
    </ligand>
</feature>
<evidence type="ECO:0000256" key="7">
    <source>
        <dbReference type="ARBA" id="ARBA00022741"/>
    </source>
</evidence>
<dbReference type="GO" id="GO:0006605">
    <property type="term" value="P:protein targeting"/>
    <property type="evidence" value="ECO:0007669"/>
    <property type="project" value="UniProtKB-UniRule"/>
</dbReference>
<keyword evidence="20" id="KW-1185">Reference proteome</keyword>
<dbReference type="InterPro" id="IPR011130">
    <property type="entry name" value="SecA_preprotein_X-link_dom"/>
</dbReference>
<dbReference type="SMART" id="SM00958">
    <property type="entry name" value="SecA_PP_bind"/>
    <property type="match status" value="1"/>
</dbReference>
<keyword evidence="10 13" id="KW-1278">Translocase</keyword>
<dbReference type="SUPFAM" id="SSF52540">
    <property type="entry name" value="P-loop containing nucleoside triphosphate hydrolases"/>
    <property type="match status" value="2"/>
</dbReference>
<dbReference type="Proteomes" id="UP000236641">
    <property type="component" value="Unassembled WGS sequence"/>
</dbReference>
<evidence type="ECO:0000256" key="6">
    <source>
        <dbReference type="ARBA" id="ARBA00022519"/>
    </source>
</evidence>
<comment type="similarity">
    <text evidence="2 13 14">Belongs to the SecA family.</text>
</comment>
<dbReference type="InterPro" id="IPR011115">
    <property type="entry name" value="SecA_DEAD"/>
</dbReference>
<evidence type="ECO:0000256" key="2">
    <source>
        <dbReference type="ARBA" id="ARBA00007650"/>
    </source>
</evidence>
<dbReference type="Gene3D" id="3.40.50.300">
    <property type="entry name" value="P-loop containing nucleotide triphosphate hydrolases"/>
    <property type="match status" value="2"/>
</dbReference>
<dbReference type="InterPro" id="IPR027417">
    <property type="entry name" value="P-loop_NTPase"/>
</dbReference>
<evidence type="ECO:0000256" key="14">
    <source>
        <dbReference type="RuleBase" id="RU003874"/>
    </source>
</evidence>
<dbReference type="PROSITE" id="PS51194">
    <property type="entry name" value="HELICASE_CTER"/>
    <property type="match status" value="1"/>
</dbReference>
<evidence type="ECO:0000256" key="4">
    <source>
        <dbReference type="ARBA" id="ARBA00022475"/>
    </source>
</evidence>
<dbReference type="GO" id="GO:0005524">
    <property type="term" value="F:ATP binding"/>
    <property type="evidence" value="ECO:0007669"/>
    <property type="project" value="UniProtKB-UniRule"/>
</dbReference>
<dbReference type="PANTHER" id="PTHR30612">
    <property type="entry name" value="SECA INNER MEMBRANE COMPONENT OF SEC PROTEIN SECRETION SYSTEM"/>
    <property type="match status" value="1"/>
</dbReference>
<feature type="binding site" evidence="13">
    <location>
        <position position="177"/>
    </location>
    <ligand>
        <name>ATP</name>
        <dbReference type="ChEBI" id="CHEBI:30616"/>
    </ligand>
</feature>
<keyword evidence="12 13" id="KW-0472">Membrane</keyword>
<keyword evidence="7 13" id="KW-0547">Nucleotide-binding</keyword>
<dbReference type="GO" id="GO:0005829">
    <property type="term" value="C:cytosol"/>
    <property type="evidence" value="ECO:0007669"/>
    <property type="project" value="TreeGrafter"/>
</dbReference>
<dbReference type="SUPFAM" id="SSF81767">
    <property type="entry name" value="Pre-protein crosslinking domain of SecA"/>
    <property type="match status" value="1"/>
</dbReference>
<feature type="domain" description="Helicase C-terminal" evidence="17">
    <location>
        <begin position="602"/>
        <end position="786"/>
    </location>
</feature>
<dbReference type="GO" id="GO:0043952">
    <property type="term" value="P:protein transport by the Sec complex"/>
    <property type="evidence" value="ECO:0007669"/>
    <property type="project" value="TreeGrafter"/>
</dbReference>
<proteinExistence type="inferred from homology"/>
<dbReference type="InterPro" id="IPR044722">
    <property type="entry name" value="SecA_SF2_C"/>
</dbReference>
<evidence type="ECO:0000313" key="19">
    <source>
        <dbReference type="EMBL" id="PNQ72126.1"/>
    </source>
</evidence>
<evidence type="ECO:0000256" key="1">
    <source>
        <dbReference type="ARBA" id="ARBA00004496"/>
    </source>
</evidence>
<evidence type="ECO:0000256" key="8">
    <source>
        <dbReference type="ARBA" id="ARBA00022840"/>
    </source>
</evidence>
<dbReference type="InterPro" id="IPR036670">
    <property type="entry name" value="SecA_X-link_sf"/>
</dbReference>
<keyword evidence="8 13" id="KW-0067">ATP-binding</keyword>
<dbReference type="HAMAP" id="MF_01382">
    <property type="entry name" value="SecA"/>
    <property type="match status" value="1"/>
</dbReference>
<dbReference type="AlphaFoldDB" id="A0A2K1DVQ7"/>
<dbReference type="Pfam" id="PF07517">
    <property type="entry name" value="SecA_DEAD"/>
    <property type="match status" value="1"/>
</dbReference>
<dbReference type="InterPro" id="IPR020937">
    <property type="entry name" value="SecA_CS"/>
</dbReference>
<comment type="function">
    <text evidence="13">Part of the Sec protein translocase complex. Interacts with the SecYEG preprotein conducting channel. Has a central role in coupling the hydrolysis of ATP to the transfer of proteins into and across the cell membrane, serving as an ATP-driven molecular motor driving the stepwise translocation of polypeptide chains across the membrane.</text>
</comment>
<keyword evidence="6" id="KW-0997">Cell inner membrane</keyword>
<dbReference type="GO" id="GO:0065002">
    <property type="term" value="P:intracellular protein transmembrane transport"/>
    <property type="evidence" value="ECO:0007669"/>
    <property type="project" value="UniProtKB-UniRule"/>
</dbReference>
<dbReference type="InterPro" id="IPR000185">
    <property type="entry name" value="SecA"/>
</dbReference>
<accession>A0A2K1DVQ7</accession>
<dbReference type="PROSITE" id="PS51196">
    <property type="entry name" value="SECA_MOTOR_DEAD"/>
    <property type="match status" value="1"/>
</dbReference>
<dbReference type="Pfam" id="PF21090">
    <property type="entry name" value="P-loop_SecA"/>
    <property type="match status" value="1"/>
</dbReference>
<keyword evidence="3 13" id="KW-0813">Transport</keyword>
<evidence type="ECO:0000256" key="13">
    <source>
        <dbReference type="HAMAP-Rule" id="MF_01382"/>
    </source>
</evidence>
<evidence type="ECO:0000259" key="18">
    <source>
        <dbReference type="PROSITE" id="PS51196"/>
    </source>
</evidence>
<dbReference type="EMBL" id="POWF01000011">
    <property type="protein sequence ID" value="PNQ72126.1"/>
    <property type="molecule type" value="Genomic_DNA"/>
</dbReference>
<evidence type="ECO:0000256" key="10">
    <source>
        <dbReference type="ARBA" id="ARBA00022967"/>
    </source>
</evidence>
<dbReference type="Pfam" id="PF07516">
    <property type="entry name" value="SecA_SW"/>
    <property type="match status" value="1"/>
</dbReference>
<dbReference type="RefSeq" id="WP_103053058.1">
    <property type="nucleotide sequence ID" value="NZ_POWF01000011.1"/>
</dbReference>
<evidence type="ECO:0000256" key="12">
    <source>
        <dbReference type="ARBA" id="ARBA00023136"/>
    </source>
</evidence>
<dbReference type="CDD" id="cd17928">
    <property type="entry name" value="DEXDc_SecA"/>
    <property type="match status" value="1"/>
</dbReference>
<dbReference type="NCBIfam" id="NF009536">
    <property type="entry name" value="PRK12901.1"/>
    <property type="match status" value="1"/>
</dbReference>
<evidence type="ECO:0000256" key="3">
    <source>
        <dbReference type="ARBA" id="ARBA00022448"/>
    </source>
</evidence>
<evidence type="ECO:0000259" key="17">
    <source>
        <dbReference type="PROSITE" id="PS51194"/>
    </source>
</evidence>
<evidence type="ECO:0000256" key="9">
    <source>
        <dbReference type="ARBA" id="ARBA00022927"/>
    </source>
</evidence>
<evidence type="ECO:0000256" key="5">
    <source>
        <dbReference type="ARBA" id="ARBA00022490"/>
    </source>
</evidence>
<sequence length="1117" mass="127451">MSFLNSVLKVFVGDKSKQDVSAIMPIVKQIKTFETALEQLSHDELRAKTAYFKEKITEARKPLNEKIDALLEQAENTEDIDEREDIYLEIDKIKEEVYTITEDVLNDILPEAFAVVKETAKRFVDNKEISVTANTFDREISGTKDYVTLDNDQAIWANSWDAAGKPITWDMVHYDVQLIGGIAMHQGKIAEMQTGEGKTLVATLPVYLNALAGRGVHLVTVNDYLAKRDSAWMAPIFEFHGLSVDCIDYHQPNSAARKKAYLADITYGTNNEFGFDYLRDNMAHSPDDLVQRPHHYAIVDEVDSVLIDDARTPLIISGPIPQGDRHEFTELKPKVDDIVSVQRKYLTGVLAEAKKLIAEGDTKEGGFQLLRVYRGMPKNKALIKFLSEEGIKQLLQKTENFYMQDNNREMPKIDAELYYVIEEKNNQIELTDKGIEFLSGKDDPNFFVMPEIGLEIAKIESQGLSKEEEANLKEELFRDFGVKSERIHTLNQLLKAYALFEKDIQYVVMDNKVMIVDEQTGRIMDGRRYSDGLHQAIEAKENVKIEDATQTFATVTLQNYFRMYRKLSGMTGTAVTEAGEFWEIYKLDVVEIPTNKPIARDDREDLVYKTKREKYNAVIDEVTQLSQAGRPVLIGTTSVEISELLGKMLSIRKIPHNVLNAKQHKKEAEIVAEAGNSGQVTIATNMAGRGTDIKLSDAVKEAGGLAIVGTERHDSRRVDRQLRGRAGRQGDPGSSQFYVSLEDNLMRLFGSERIAKMMDRMGLQEGEVIQHSMISKSIERAQKKVEENNFGVRKRLLEYDDVMNAQREVVYKRRRHALHGERLRVDLANMIYDTSEGIAESNKAANDFKNFEFELIRYFSMSSPITEAEFGKLGVQELAGKIYKAAFEHYREKMTRNAEIAFPVIKNVYETQRDKFKRIVVPFTDGVKNLQVVTDLEKAYETNGKQLINDFEKNITLAIVDDSWKTHLRKMDELKQSVQLAVHEQKDPLLIYKFEAFELFKSMIDQVNKDVISFLFKGELPTETQNTIQEARQTRQKEKLETSKEEIPNMDERAAQNRAAGNTQKQPEVVETIVRDKPKIGRNDRVTIKHVMSGENKTLKYKQAEPLISKGDWVLVE</sequence>
<reference evidence="19 20" key="1">
    <citation type="submission" date="2018-01" db="EMBL/GenBank/DDBJ databases">
        <title>The draft genome of Hanstruepera neustonica JCM19743.</title>
        <authorList>
            <person name="He R.-H."/>
            <person name="Du Z.-J."/>
        </authorList>
    </citation>
    <scope>NUCLEOTIDE SEQUENCE [LARGE SCALE GENOMIC DNA]</scope>
    <source>
        <strain evidence="19 20">JCM19743</strain>
    </source>
</reference>
<dbReference type="SUPFAM" id="SSF81886">
    <property type="entry name" value="Helical scaffold and wing domains of SecA"/>
    <property type="match status" value="1"/>
</dbReference>
<keyword evidence="4 13" id="KW-1003">Cell membrane</keyword>
<comment type="caution">
    <text evidence="19">The sequence shown here is derived from an EMBL/GenBank/DDBJ whole genome shotgun (WGS) entry which is preliminary data.</text>
</comment>
<dbReference type="NCBIfam" id="TIGR00963">
    <property type="entry name" value="secA"/>
    <property type="match status" value="1"/>
</dbReference>
<dbReference type="Gene3D" id="3.90.1440.10">
    <property type="entry name" value="SecA, preprotein cross-linking domain"/>
    <property type="match status" value="1"/>
</dbReference>
<feature type="domain" description="SecA family profile" evidence="18">
    <location>
        <begin position="5"/>
        <end position="770"/>
    </location>
</feature>
<feature type="compositionally biased region" description="Basic and acidic residues" evidence="15">
    <location>
        <begin position="1033"/>
        <end position="1055"/>
    </location>
</feature>
<dbReference type="InterPro" id="IPR011116">
    <property type="entry name" value="SecA_Wing/Scaffold"/>
</dbReference>
<dbReference type="Pfam" id="PF01043">
    <property type="entry name" value="SecA_PP_bind"/>
    <property type="match status" value="1"/>
</dbReference>
<feature type="binding site" evidence="13">
    <location>
        <position position="692"/>
    </location>
    <ligand>
        <name>ATP</name>
        <dbReference type="ChEBI" id="CHEBI:30616"/>
    </ligand>
</feature>
<dbReference type="InterPro" id="IPR014001">
    <property type="entry name" value="Helicase_ATP-bd"/>
</dbReference>
<dbReference type="GO" id="GO:0031522">
    <property type="term" value="C:cell envelope Sec protein transport complex"/>
    <property type="evidence" value="ECO:0007669"/>
    <property type="project" value="TreeGrafter"/>
</dbReference>
<dbReference type="OrthoDB" id="9805579at2"/>
<dbReference type="PROSITE" id="PS01312">
    <property type="entry name" value="SECA"/>
    <property type="match status" value="1"/>
</dbReference>
<dbReference type="GO" id="GO:0008564">
    <property type="term" value="F:protein-exporting ATPase activity"/>
    <property type="evidence" value="ECO:0007669"/>
    <property type="project" value="UniProtKB-EC"/>
</dbReference>
<dbReference type="PANTHER" id="PTHR30612:SF0">
    <property type="entry name" value="CHLOROPLAST PROTEIN-TRANSPORTING ATPASE"/>
    <property type="match status" value="1"/>
</dbReference>
<dbReference type="SMART" id="SM00957">
    <property type="entry name" value="SecA_DEAD"/>
    <property type="match status" value="1"/>
</dbReference>
<dbReference type="InterPro" id="IPR036266">
    <property type="entry name" value="SecA_Wing/Scaffold_sf"/>
</dbReference>
<evidence type="ECO:0000313" key="20">
    <source>
        <dbReference type="Proteomes" id="UP000236641"/>
    </source>
</evidence>
<evidence type="ECO:0000259" key="16">
    <source>
        <dbReference type="PROSITE" id="PS51192"/>
    </source>
</evidence>
<evidence type="ECO:0000256" key="15">
    <source>
        <dbReference type="SAM" id="MobiDB-lite"/>
    </source>
</evidence>
<organism evidence="19 20">
    <name type="scientific">Hanstruepera neustonica</name>
    <dbReference type="NCBI Taxonomy" id="1445657"/>
    <lineage>
        <taxon>Bacteria</taxon>
        <taxon>Pseudomonadati</taxon>
        <taxon>Bacteroidota</taxon>
        <taxon>Flavobacteriia</taxon>
        <taxon>Flavobacteriales</taxon>
        <taxon>Flavobacteriaceae</taxon>
        <taxon>Hanstruepera</taxon>
    </lineage>
</organism>
<dbReference type="PROSITE" id="PS51192">
    <property type="entry name" value="HELICASE_ATP_BIND_1"/>
    <property type="match status" value="1"/>
</dbReference>